<feature type="compositionally biased region" description="Basic and acidic residues" evidence="1">
    <location>
        <begin position="398"/>
        <end position="418"/>
    </location>
</feature>
<feature type="compositionally biased region" description="Low complexity" evidence="1">
    <location>
        <begin position="384"/>
        <end position="397"/>
    </location>
</feature>
<feature type="compositionally biased region" description="Basic and acidic residues" evidence="1">
    <location>
        <begin position="852"/>
        <end position="878"/>
    </location>
</feature>
<feature type="region of interest" description="Disordered" evidence="1">
    <location>
        <begin position="777"/>
        <end position="799"/>
    </location>
</feature>
<dbReference type="AlphaFoldDB" id="A0ABD0WRS3"/>
<feature type="compositionally biased region" description="Basic and acidic residues" evidence="1">
    <location>
        <begin position="557"/>
        <end position="573"/>
    </location>
</feature>
<proteinExistence type="predicted"/>
<feature type="region of interest" description="Disordered" evidence="1">
    <location>
        <begin position="258"/>
        <end position="604"/>
    </location>
</feature>
<dbReference type="PANTHER" id="PTHR22042:SF3">
    <property type="entry name" value="RIKEN CDNA 2900026A02 GENE"/>
    <property type="match status" value="1"/>
</dbReference>
<feature type="compositionally biased region" description="Pro residues" evidence="1">
    <location>
        <begin position="172"/>
        <end position="181"/>
    </location>
</feature>
<evidence type="ECO:0000313" key="3">
    <source>
        <dbReference type="Proteomes" id="UP001557470"/>
    </source>
</evidence>
<feature type="region of interest" description="Disordered" evidence="1">
    <location>
        <begin position="706"/>
        <end position="758"/>
    </location>
</feature>
<dbReference type="Proteomes" id="UP001557470">
    <property type="component" value="Unassembled WGS sequence"/>
</dbReference>
<sequence>MFFVNFTSEPGLHYGRLTDCQVFFTGMATQVEMQTGEVGRTGVGGRLRLGPLSDSSNKSLPEGLSNSQGSLIITPEPSKPVPGPKPRLTPKPFVVEKNPTIRPIVAPKPNTKPQPEPAHRTSLKPNPASALKPHQPNVASRHRPVSNTPSRPSPTSYKPSLKLSTGETTKPVAPPFKPAPPVTLGDPSKPTVTHSQSPKKPPSAEWSGSTKQDKEWGKTASKCIAGGTCMTRAKSMGSLGHIGLEEEKGVEEPDVKVQLRGPVRGSRNRPVSAIFLPSTNQAEASSPAARYRARRPLSADLTSKFESIGLSLHRGRPATTDSKENSPEEVAQVRRKERGMEGTPLGPDSKPSVLPPGSKKKMEEQKEDENEKGKSGESIKRRISILLDSSSPLSPSKPDSKEGSPEEVAPLRRRERGMEGTLVGFDSKPLVLPPGSEKKTEEKKEDEDEDGKSGGSIKRRISILLDSSSPLSPVVPLHVTAQETELRSPVQPGPEANLPSGGVKQRVKKITEEFVTPPAQTPAVKAQFKPRPLPPDLTKRFDSERSTDLGTPSPKEATGRNESDTDPQRREEDSIFNFSDQKKVDEDTRGTQGQPTRTSSDPTARWAIADKEMEAQEKHSSIAVQTVRAALFENVVERHSVLVMEDDRTPKVSKGCPKRCVSLKLGDEGKDDSLVTTTYRSPVSPPSPLRVEHSFDTVHVVGQRRAVSESVPSAQLENKAMTLRSRRSQGNRVEPPQESLALAQQERPASQQDQGPRYLRIGALPKWNTGLMDREAEMEREHQKETGEQRQMEKEEDMERRKMMEIQETVFDGDEQRGDMDVPFDDFSRNARYWSSQMKVLQVRRNPSLEEALTKRLHDEESMQELMEKTQSQRRDRGMSGNRQKWMEDMEKEDRDVRDVKRESENLETDKQRQQDMERQKQRKLERHRGNEQEEEIKFEKQQDFEKQQQQREFEKQQREFEKQQAAKFESWQQQR</sequence>
<evidence type="ECO:0000313" key="2">
    <source>
        <dbReference type="EMBL" id="KAL0979520.1"/>
    </source>
</evidence>
<feature type="compositionally biased region" description="Polar residues" evidence="1">
    <location>
        <begin position="145"/>
        <end position="167"/>
    </location>
</feature>
<feature type="compositionally biased region" description="Basic and acidic residues" evidence="1">
    <location>
        <begin position="321"/>
        <end position="340"/>
    </location>
</feature>
<comment type="caution">
    <text evidence="2">The sequence shown here is derived from an EMBL/GenBank/DDBJ whole genome shotgun (WGS) entry which is preliminary data.</text>
</comment>
<feature type="compositionally biased region" description="Basic and acidic residues" evidence="1">
    <location>
        <begin position="537"/>
        <end position="547"/>
    </location>
</feature>
<feature type="compositionally biased region" description="Low complexity" evidence="1">
    <location>
        <begin position="464"/>
        <end position="479"/>
    </location>
</feature>
<feature type="compositionally biased region" description="Basic and acidic residues" evidence="1">
    <location>
        <begin position="360"/>
        <end position="380"/>
    </location>
</feature>
<feature type="compositionally biased region" description="Polar residues" evidence="1">
    <location>
        <begin position="53"/>
        <end position="71"/>
    </location>
</feature>
<feature type="compositionally biased region" description="Pro residues" evidence="1">
    <location>
        <begin position="77"/>
        <end position="89"/>
    </location>
</feature>
<feature type="compositionally biased region" description="Polar residues" evidence="1">
    <location>
        <begin position="590"/>
        <end position="602"/>
    </location>
</feature>
<dbReference type="PANTHER" id="PTHR22042">
    <property type="entry name" value="TANKYRASE 1 BINDING PROTEIN"/>
    <property type="match status" value="1"/>
</dbReference>
<feature type="compositionally biased region" description="Basic and acidic residues" evidence="1">
    <location>
        <begin position="885"/>
        <end position="920"/>
    </location>
</feature>
<keyword evidence="3" id="KW-1185">Reference proteome</keyword>
<evidence type="ECO:0000256" key="1">
    <source>
        <dbReference type="SAM" id="MobiDB-lite"/>
    </source>
</evidence>
<name>A0ABD0WRS3_UMBPY</name>
<dbReference type="InterPro" id="IPR040006">
    <property type="entry name" value="TNKS1BP1-like"/>
</dbReference>
<feature type="compositionally biased region" description="Basic and acidic residues" evidence="1">
    <location>
        <begin position="928"/>
        <end position="965"/>
    </location>
</feature>
<reference evidence="2 3" key="1">
    <citation type="submission" date="2024-06" db="EMBL/GenBank/DDBJ databases">
        <authorList>
            <person name="Pan Q."/>
            <person name="Wen M."/>
            <person name="Jouanno E."/>
            <person name="Zahm M."/>
            <person name="Klopp C."/>
            <person name="Cabau C."/>
            <person name="Louis A."/>
            <person name="Berthelot C."/>
            <person name="Parey E."/>
            <person name="Roest Crollius H."/>
            <person name="Montfort J."/>
            <person name="Robinson-Rechavi M."/>
            <person name="Bouchez O."/>
            <person name="Lampietro C."/>
            <person name="Lopez Roques C."/>
            <person name="Donnadieu C."/>
            <person name="Postlethwait J."/>
            <person name="Bobe J."/>
            <person name="Verreycken H."/>
            <person name="Guiguen Y."/>
        </authorList>
    </citation>
    <scope>NUCLEOTIDE SEQUENCE [LARGE SCALE GENOMIC DNA]</scope>
    <source>
        <strain evidence="2">Up_M1</strain>
        <tissue evidence="2">Testis</tissue>
    </source>
</reference>
<evidence type="ECO:0008006" key="4">
    <source>
        <dbReference type="Google" id="ProtNLM"/>
    </source>
</evidence>
<protein>
    <recommendedName>
        <fullName evidence="4">Tankyrase 1-binding protein C-terminal domain-containing protein</fullName>
    </recommendedName>
</protein>
<dbReference type="EMBL" id="JAGEUA010000005">
    <property type="protein sequence ID" value="KAL0979520.1"/>
    <property type="molecule type" value="Genomic_DNA"/>
</dbReference>
<feature type="region of interest" description="Disordered" evidence="1">
    <location>
        <begin position="852"/>
        <end position="976"/>
    </location>
</feature>
<gene>
    <name evidence="2" type="ORF">UPYG_G00186110</name>
</gene>
<feature type="region of interest" description="Disordered" evidence="1">
    <location>
        <begin position="39"/>
        <end position="219"/>
    </location>
</feature>
<accession>A0ABD0WRS3</accession>
<feature type="compositionally biased region" description="Basic and acidic residues" evidence="1">
    <location>
        <begin position="580"/>
        <end position="589"/>
    </location>
</feature>
<organism evidence="2 3">
    <name type="scientific">Umbra pygmaea</name>
    <name type="common">Eastern mudminnow</name>
    <dbReference type="NCBI Taxonomy" id="75934"/>
    <lineage>
        <taxon>Eukaryota</taxon>
        <taxon>Metazoa</taxon>
        <taxon>Chordata</taxon>
        <taxon>Craniata</taxon>
        <taxon>Vertebrata</taxon>
        <taxon>Euteleostomi</taxon>
        <taxon>Actinopterygii</taxon>
        <taxon>Neopterygii</taxon>
        <taxon>Teleostei</taxon>
        <taxon>Protacanthopterygii</taxon>
        <taxon>Esociformes</taxon>
        <taxon>Umbridae</taxon>
        <taxon>Umbra</taxon>
    </lineage>
</organism>